<gene>
    <name evidence="2" type="ORF">AVDCRST_MAG93-2016</name>
</gene>
<evidence type="ECO:0000313" key="2">
    <source>
        <dbReference type="EMBL" id="CAA9256959.1"/>
    </source>
</evidence>
<dbReference type="AlphaFoldDB" id="A0A6J4IQR1"/>
<feature type="non-terminal residue" evidence="2">
    <location>
        <position position="46"/>
    </location>
</feature>
<dbReference type="EMBL" id="CADCTR010000686">
    <property type="protein sequence ID" value="CAA9256959.1"/>
    <property type="molecule type" value="Genomic_DNA"/>
</dbReference>
<feature type="non-terminal residue" evidence="2">
    <location>
        <position position="1"/>
    </location>
</feature>
<protein>
    <submittedName>
        <fullName evidence="2">Uncharacterized protein</fullName>
    </submittedName>
</protein>
<accession>A0A6J4IQR1</accession>
<name>A0A6J4IQR1_9CHLR</name>
<reference evidence="2" key="1">
    <citation type="submission" date="2020-02" db="EMBL/GenBank/DDBJ databases">
        <authorList>
            <person name="Meier V. D."/>
        </authorList>
    </citation>
    <scope>NUCLEOTIDE SEQUENCE</scope>
    <source>
        <strain evidence="2">AVDCRST_MAG93</strain>
    </source>
</reference>
<feature type="region of interest" description="Disordered" evidence="1">
    <location>
        <begin position="1"/>
        <end position="46"/>
    </location>
</feature>
<feature type="compositionally biased region" description="Polar residues" evidence="1">
    <location>
        <begin position="1"/>
        <end position="15"/>
    </location>
</feature>
<organism evidence="2">
    <name type="scientific">uncultured Chloroflexia bacterium</name>
    <dbReference type="NCBI Taxonomy" id="1672391"/>
    <lineage>
        <taxon>Bacteria</taxon>
        <taxon>Bacillati</taxon>
        <taxon>Chloroflexota</taxon>
        <taxon>Chloroflexia</taxon>
        <taxon>environmental samples</taxon>
    </lineage>
</organism>
<evidence type="ECO:0000256" key="1">
    <source>
        <dbReference type="SAM" id="MobiDB-lite"/>
    </source>
</evidence>
<sequence>ASQRQYPGADQSASTKLLKGHRNRRANASLPGSDCLGQPDARGGFI</sequence>
<proteinExistence type="predicted"/>